<proteinExistence type="predicted"/>
<dbReference type="EMBL" id="BSXG01000211">
    <property type="protein sequence ID" value="GME31687.1"/>
    <property type="molecule type" value="Genomic_DNA"/>
</dbReference>
<dbReference type="Proteomes" id="UP001165186">
    <property type="component" value="Unassembled WGS sequence"/>
</dbReference>
<accession>A0ACB5S9M8</accession>
<evidence type="ECO:0000313" key="1">
    <source>
        <dbReference type="EMBL" id="GME31687.1"/>
    </source>
</evidence>
<sequence>MDKAIMLMGIATAGTIIEAGSDTTRNQLNIMIAAAAKFPAWVKTAQQELDSVYGDAERLPSFDDWSSLPYIKAVIKESLRWRPNMTAFGAPRVLIEDDAIGPYMFEKGTIFTYNHWGLSHNEAVYKDNEVFRPERYLDADVDDMLKGHFGFGLGRRVCPGYHVGARNMFIAFARILYCYRFEEDPQAPIDDCRIEPQAHETPPFKIEIIPRSERHVELIQKECRAAGIAVD</sequence>
<reference evidence="1" key="1">
    <citation type="submission" date="2024-09" db="EMBL/GenBank/DDBJ databases">
        <title>Draft Genome Sequences of Neofusicoccum parvum.</title>
        <authorList>
            <person name="Ashida A."/>
            <person name="Camagna M."/>
            <person name="Tanaka A."/>
            <person name="Takemoto D."/>
        </authorList>
    </citation>
    <scope>NUCLEOTIDE SEQUENCE</scope>
    <source>
        <strain evidence="1">PPO83</strain>
    </source>
</reference>
<keyword evidence="2" id="KW-1185">Reference proteome</keyword>
<gene>
    <name evidence="1" type="primary">g12490</name>
    <name evidence="1" type="ORF">NpPPO83_00012490</name>
</gene>
<protein>
    <submittedName>
        <fullName evidence="1">Uncharacterized protein</fullName>
    </submittedName>
</protein>
<comment type="caution">
    <text evidence="1">The sequence shown here is derived from an EMBL/GenBank/DDBJ whole genome shotgun (WGS) entry which is preliminary data.</text>
</comment>
<evidence type="ECO:0000313" key="2">
    <source>
        <dbReference type="Proteomes" id="UP001165186"/>
    </source>
</evidence>
<name>A0ACB5S9M8_9PEZI</name>
<organism evidence="1 2">
    <name type="scientific">Neofusicoccum parvum</name>
    <dbReference type="NCBI Taxonomy" id="310453"/>
    <lineage>
        <taxon>Eukaryota</taxon>
        <taxon>Fungi</taxon>
        <taxon>Dikarya</taxon>
        <taxon>Ascomycota</taxon>
        <taxon>Pezizomycotina</taxon>
        <taxon>Dothideomycetes</taxon>
        <taxon>Dothideomycetes incertae sedis</taxon>
        <taxon>Botryosphaeriales</taxon>
        <taxon>Botryosphaeriaceae</taxon>
        <taxon>Neofusicoccum</taxon>
    </lineage>
</organism>